<evidence type="ECO:0000256" key="7">
    <source>
        <dbReference type="ARBA" id="ARBA00042984"/>
    </source>
</evidence>
<keyword evidence="4" id="KW-0786">Thiamine pyrophosphate</keyword>
<dbReference type="EMBL" id="HACG01044491">
    <property type="protein sequence ID" value="CEK91356.1"/>
    <property type="molecule type" value="Transcribed_RNA"/>
</dbReference>
<dbReference type="GO" id="GO:0030976">
    <property type="term" value="F:thiamine pyrophosphate binding"/>
    <property type="evidence" value="ECO:0007669"/>
    <property type="project" value="InterPro"/>
</dbReference>
<evidence type="ECO:0000256" key="6">
    <source>
        <dbReference type="ARBA" id="ARBA00040267"/>
    </source>
</evidence>
<comment type="function">
    <text evidence="5">The 2-oxoglutarate dehydrogenase complex catalyzes the overall conversion of 2-oxoglutarate to succinyl-CoA and CO(2). It contains multiple copies of three enzymatic components: 2-oxoglutarate dehydrogenase (E1), dihydrolipoamide succinyltransferase (E2) and lipoamide dehydrogenase (E3).</text>
</comment>
<dbReference type="GO" id="GO:0005739">
    <property type="term" value="C:mitochondrion"/>
    <property type="evidence" value="ECO:0007669"/>
    <property type="project" value="TreeGrafter"/>
</dbReference>
<evidence type="ECO:0000256" key="1">
    <source>
        <dbReference type="ARBA" id="ARBA00001964"/>
    </source>
</evidence>
<dbReference type="GO" id="GO:0045252">
    <property type="term" value="C:oxoglutarate dehydrogenase complex"/>
    <property type="evidence" value="ECO:0007669"/>
    <property type="project" value="TreeGrafter"/>
</dbReference>
<organism evidence="9">
    <name type="scientific">Arion vulgaris</name>
    <dbReference type="NCBI Taxonomy" id="1028688"/>
    <lineage>
        <taxon>Eukaryota</taxon>
        <taxon>Metazoa</taxon>
        <taxon>Spiralia</taxon>
        <taxon>Lophotrochozoa</taxon>
        <taxon>Mollusca</taxon>
        <taxon>Gastropoda</taxon>
        <taxon>Heterobranchia</taxon>
        <taxon>Euthyneura</taxon>
        <taxon>Panpulmonata</taxon>
        <taxon>Eupulmonata</taxon>
        <taxon>Stylommatophora</taxon>
        <taxon>Helicina</taxon>
        <taxon>Arionoidea</taxon>
        <taxon>Arionidae</taxon>
        <taxon>Arion</taxon>
    </lineage>
</organism>
<evidence type="ECO:0000259" key="8">
    <source>
        <dbReference type="Pfam" id="PF16078"/>
    </source>
</evidence>
<dbReference type="GO" id="GO:0006099">
    <property type="term" value="P:tricarboxylic acid cycle"/>
    <property type="evidence" value="ECO:0007669"/>
    <property type="project" value="TreeGrafter"/>
</dbReference>
<evidence type="ECO:0000256" key="5">
    <source>
        <dbReference type="ARBA" id="ARBA00037426"/>
    </source>
</evidence>
<dbReference type="InterPro" id="IPR032106">
    <property type="entry name" value="2-oxogl_dehyd_N"/>
</dbReference>
<reference evidence="9" key="1">
    <citation type="submission" date="2014-12" db="EMBL/GenBank/DDBJ databases">
        <title>Insight into the proteome of Arion vulgaris.</title>
        <authorList>
            <person name="Aradska J."/>
            <person name="Bulat T."/>
            <person name="Smidak R."/>
            <person name="Sarate P."/>
            <person name="Gangsoo J."/>
            <person name="Sialana F."/>
            <person name="Bilban M."/>
            <person name="Lubec G."/>
        </authorList>
    </citation>
    <scope>NUCLEOTIDE SEQUENCE</scope>
    <source>
        <tissue evidence="9">Skin</tissue>
    </source>
</reference>
<proteinExistence type="inferred from homology"/>
<evidence type="ECO:0000256" key="4">
    <source>
        <dbReference type="ARBA" id="ARBA00023052"/>
    </source>
</evidence>
<feature type="domain" description="2-oxoglutarate dehydrogenase E1 component N-terminal" evidence="8">
    <location>
        <begin position="53"/>
        <end position="87"/>
    </location>
</feature>
<gene>
    <name evidence="9" type="primary">ORF182512</name>
</gene>
<protein>
    <recommendedName>
        <fullName evidence="6">2-oxoglutarate dehydrogenase, mitochondrial</fullName>
    </recommendedName>
    <alternativeName>
        <fullName evidence="7">2-oxoglutarate dehydrogenase complex component E1</fullName>
    </alternativeName>
</protein>
<dbReference type="AlphaFoldDB" id="A0A0B7BGB4"/>
<comment type="cofactor">
    <cofactor evidence="1">
        <name>thiamine diphosphate</name>
        <dbReference type="ChEBI" id="CHEBI:58937"/>
    </cofactor>
</comment>
<comment type="similarity">
    <text evidence="2">Belongs to the alpha-ketoglutarate dehydrogenase family.</text>
</comment>
<accession>A0A0B7BGB4</accession>
<evidence type="ECO:0000256" key="3">
    <source>
        <dbReference type="ARBA" id="ARBA00023002"/>
    </source>
</evidence>
<dbReference type="PANTHER" id="PTHR23152:SF4">
    <property type="entry name" value="2-OXOADIPATE DEHYDROGENASE COMPLEX COMPONENT E1"/>
    <property type="match status" value="1"/>
</dbReference>
<keyword evidence="3" id="KW-0560">Oxidoreductase</keyword>
<evidence type="ECO:0000256" key="2">
    <source>
        <dbReference type="ARBA" id="ARBA00006936"/>
    </source>
</evidence>
<dbReference type="GO" id="GO:0004591">
    <property type="term" value="F:oxoglutarate dehydrogenase (succinyl-transferring) activity"/>
    <property type="evidence" value="ECO:0007669"/>
    <property type="project" value="TreeGrafter"/>
</dbReference>
<dbReference type="InterPro" id="IPR011603">
    <property type="entry name" value="2oxoglutarate_DH_E1"/>
</dbReference>
<dbReference type="PANTHER" id="PTHR23152">
    <property type="entry name" value="2-OXOGLUTARATE DEHYDROGENASE"/>
    <property type="match status" value="1"/>
</dbReference>
<sequence>MMHRIKNLLLHYPKCRYYELPALYRSYATASTSGRLKDSGLKRSFGTQASAEPFMNGSSSAYIEDMFESWQRDPNSVHKSWDAFFRQTALGVPPGHAYTAPPSLRSVVSSVPSSLPVHAVQQGLPVDEKTIEDHLSIQSIIRSYQVIYAC</sequence>
<evidence type="ECO:0000313" key="9">
    <source>
        <dbReference type="EMBL" id="CEK91356.1"/>
    </source>
</evidence>
<name>A0A0B7BGB4_9EUPU</name>
<dbReference type="Pfam" id="PF16078">
    <property type="entry name" value="2-oxogl_dehyd_N"/>
    <property type="match status" value="1"/>
</dbReference>